<keyword evidence="3" id="KW-1015">Disulfide bond</keyword>
<dbReference type="GO" id="GO:0090729">
    <property type="term" value="F:toxin activity"/>
    <property type="evidence" value="ECO:0007669"/>
    <property type="project" value="InterPro"/>
</dbReference>
<gene>
    <name evidence="5" type="ORF">HNY73_019061</name>
</gene>
<dbReference type="PROSITE" id="PS60029">
    <property type="entry name" value="SPIDER_CSTX"/>
    <property type="match status" value="1"/>
</dbReference>
<keyword evidence="4" id="KW-0732">Signal</keyword>
<dbReference type="Pfam" id="PF10530">
    <property type="entry name" value="Toxin_35"/>
    <property type="match status" value="1"/>
</dbReference>
<dbReference type="GO" id="GO:0005576">
    <property type="term" value="C:extracellular region"/>
    <property type="evidence" value="ECO:0007669"/>
    <property type="project" value="UniProtKB-SubCell"/>
</dbReference>
<evidence type="ECO:0000256" key="3">
    <source>
        <dbReference type="ARBA" id="ARBA00023157"/>
    </source>
</evidence>
<dbReference type="EMBL" id="JABXBU010002228">
    <property type="protein sequence ID" value="KAF8771681.1"/>
    <property type="molecule type" value="Genomic_DNA"/>
</dbReference>
<comment type="caution">
    <text evidence="5">The sequence shown here is derived from an EMBL/GenBank/DDBJ whole genome shotgun (WGS) entry which is preliminary data.</text>
</comment>
<evidence type="ECO:0000313" key="5">
    <source>
        <dbReference type="EMBL" id="KAF8771681.1"/>
    </source>
</evidence>
<evidence type="ECO:0000256" key="4">
    <source>
        <dbReference type="SAM" id="SignalP"/>
    </source>
</evidence>
<name>A0A8T0EFJ1_ARGBR</name>
<evidence type="ECO:0000256" key="1">
    <source>
        <dbReference type="ARBA" id="ARBA00004613"/>
    </source>
</evidence>
<dbReference type="PROSITE" id="PS51257">
    <property type="entry name" value="PROKAR_LIPOPROTEIN"/>
    <property type="match status" value="1"/>
</dbReference>
<feature type="chain" id="PRO_5035919557" evidence="4">
    <location>
        <begin position="21"/>
        <end position="120"/>
    </location>
</feature>
<dbReference type="AlphaFoldDB" id="A0A8T0EFJ1"/>
<reference evidence="5" key="2">
    <citation type="submission" date="2020-06" db="EMBL/GenBank/DDBJ databases">
        <authorList>
            <person name="Sheffer M."/>
        </authorList>
    </citation>
    <scope>NUCLEOTIDE SEQUENCE</scope>
</reference>
<keyword evidence="6" id="KW-1185">Reference proteome</keyword>
<reference evidence="5" key="1">
    <citation type="journal article" date="2020" name="bioRxiv">
        <title>Chromosome-level reference genome of the European wasp spider Argiope bruennichi: a resource for studies on range expansion and evolutionary adaptation.</title>
        <authorList>
            <person name="Sheffer M.M."/>
            <person name="Hoppe A."/>
            <person name="Krehenwinkel H."/>
            <person name="Uhl G."/>
            <person name="Kuss A.W."/>
            <person name="Jensen L."/>
            <person name="Jensen C."/>
            <person name="Gillespie R.G."/>
            <person name="Hoff K.J."/>
            <person name="Prost S."/>
        </authorList>
    </citation>
    <scope>NUCLEOTIDE SEQUENCE</scope>
</reference>
<organism evidence="5 6">
    <name type="scientific">Argiope bruennichi</name>
    <name type="common">Wasp spider</name>
    <name type="synonym">Aranea bruennichi</name>
    <dbReference type="NCBI Taxonomy" id="94029"/>
    <lineage>
        <taxon>Eukaryota</taxon>
        <taxon>Metazoa</taxon>
        <taxon>Ecdysozoa</taxon>
        <taxon>Arthropoda</taxon>
        <taxon>Chelicerata</taxon>
        <taxon>Arachnida</taxon>
        <taxon>Araneae</taxon>
        <taxon>Araneomorphae</taxon>
        <taxon>Entelegynae</taxon>
        <taxon>Araneoidea</taxon>
        <taxon>Araneidae</taxon>
        <taxon>Argiope</taxon>
    </lineage>
</organism>
<evidence type="ECO:0000313" key="6">
    <source>
        <dbReference type="Proteomes" id="UP000807504"/>
    </source>
</evidence>
<keyword evidence="2" id="KW-0964">Secreted</keyword>
<evidence type="ECO:0000256" key="2">
    <source>
        <dbReference type="ARBA" id="ARBA00022525"/>
    </source>
</evidence>
<comment type="subcellular location">
    <subcellularLocation>
        <location evidence="1">Secreted</location>
    </subcellularLocation>
</comment>
<feature type="signal peptide" evidence="4">
    <location>
        <begin position="1"/>
        <end position="20"/>
    </location>
</feature>
<dbReference type="InterPro" id="IPR019553">
    <property type="entry name" value="Spider_toxin_CSTX_knottin"/>
</dbReference>
<dbReference type="InterPro" id="IPR011142">
    <property type="entry name" value="Spider_toxin_CSTX_Knottin_CS"/>
</dbReference>
<accession>A0A8T0EFJ1</accession>
<sequence>MRFAVPCVVIFLFLFACAIAEKADEETFPLSESLDELDAAESRMSLSKDEYRKEDKKCIEKHHECTHDKQNCCKGTLFQYKCKCQYVVDEKGKKRERCACHNPFHYQVVDLAVNIGKKIG</sequence>
<proteinExistence type="predicted"/>
<protein>
    <submittedName>
        <fullName evidence="5">U1-lycotoxin-Ls1t like protein</fullName>
    </submittedName>
</protein>
<dbReference type="Proteomes" id="UP000807504">
    <property type="component" value="Unassembled WGS sequence"/>
</dbReference>